<evidence type="ECO:0000313" key="9">
    <source>
        <dbReference type="EMBL" id="PCS23890.1"/>
    </source>
</evidence>
<dbReference type="InterPro" id="IPR020070">
    <property type="entry name" value="Ribosomal_bL9_N"/>
</dbReference>
<keyword evidence="10" id="KW-1185">Reference proteome</keyword>
<dbReference type="InterPro" id="IPR036791">
    <property type="entry name" value="Ribosomal_bL9_C_sf"/>
</dbReference>
<dbReference type="InterPro" id="IPR020069">
    <property type="entry name" value="Ribosomal_bL9_C"/>
</dbReference>
<dbReference type="Gene3D" id="3.40.5.10">
    <property type="entry name" value="Ribosomal protein L9, N-terminal domain"/>
    <property type="match status" value="1"/>
</dbReference>
<evidence type="ECO:0000256" key="7">
    <source>
        <dbReference type="HAMAP-Rule" id="MF_00503"/>
    </source>
</evidence>
<evidence type="ECO:0000313" key="10">
    <source>
        <dbReference type="Proteomes" id="UP000219020"/>
    </source>
</evidence>
<dbReference type="Pfam" id="PF01281">
    <property type="entry name" value="Ribosomal_L9_N"/>
    <property type="match status" value="1"/>
</dbReference>
<dbReference type="InterPro" id="IPR020594">
    <property type="entry name" value="Ribosomal_bL9_bac/chp"/>
</dbReference>
<dbReference type="GO" id="GO:0006412">
    <property type="term" value="P:translation"/>
    <property type="evidence" value="ECO:0007669"/>
    <property type="project" value="UniProtKB-UniRule"/>
</dbReference>
<dbReference type="Proteomes" id="UP000219020">
    <property type="component" value="Unassembled WGS sequence"/>
</dbReference>
<dbReference type="Pfam" id="PF03948">
    <property type="entry name" value="Ribosomal_L9_C"/>
    <property type="match status" value="1"/>
</dbReference>
<proteinExistence type="inferred from homology"/>
<dbReference type="GO" id="GO:0005840">
    <property type="term" value="C:ribosome"/>
    <property type="evidence" value="ECO:0007669"/>
    <property type="project" value="UniProtKB-KW"/>
</dbReference>
<keyword evidence="4 7" id="KW-0689">Ribosomal protein</keyword>
<comment type="function">
    <text evidence="7">Binds to the 23S rRNA.</text>
</comment>
<dbReference type="GO" id="GO:1990904">
    <property type="term" value="C:ribonucleoprotein complex"/>
    <property type="evidence" value="ECO:0007669"/>
    <property type="project" value="UniProtKB-KW"/>
</dbReference>
<dbReference type="FunFam" id="3.40.5.10:FF:000001">
    <property type="entry name" value="50S ribosomal protein L9"/>
    <property type="match status" value="1"/>
</dbReference>
<dbReference type="GO" id="GO:0019843">
    <property type="term" value="F:rRNA binding"/>
    <property type="evidence" value="ECO:0007669"/>
    <property type="project" value="UniProtKB-UniRule"/>
</dbReference>
<dbReference type="InterPro" id="IPR009027">
    <property type="entry name" value="Ribosomal_bL9/RNase_H1_N"/>
</dbReference>
<comment type="caution">
    <text evidence="9">The sequence shown here is derived from an EMBL/GenBank/DDBJ whole genome shotgun (WGS) entry which is preliminary data.</text>
</comment>
<dbReference type="InterPro" id="IPR000244">
    <property type="entry name" value="Ribosomal_bL9"/>
</dbReference>
<evidence type="ECO:0000256" key="6">
    <source>
        <dbReference type="ARBA" id="ARBA00035292"/>
    </source>
</evidence>
<protein>
    <recommendedName>
        <fullName evidence="6 7">Large ribosomal subunit protein bL9</fullName>
    </recommendedName>
</protein>
<dbReference type="RefSeq" id="WP_097356012.1">
    <property type="nucleotide sequence ID" value="NZ_CAWNJE010000005.1"/>
</dbReference>
<keyword evidence="3 7" id="KW-0694">RNA-binding</keyword>
<keyword evidence="5 7" id="KW-0687">Ribonucleoprotein</keyword>
<dbReference type="GO" id="GO:0003735">
    <property type="term" value="F:structural constituent of ribosome"/>
    <property type="evidence" value="ECO:0007669"/>
    <property type="project" value="InterPro"/>
</dbReference>
<dbReference type="AlphaFoldDB" id="A0A2A5T716"/>
<reference evidence="10" key="1">
    <citation type="submission" date="2017-04" db="EMBL/GenBank/DDBJ databases">
        <title>Genome evolution of the luminous symbionts of deep sea anglerfish.</title>
        <authorList>
            <person name="Hendry T.A."/>
        </authorList>
    </citation>
    <scope>NUCLEOTIDE SEQUENCE [LARGE SCALE GENOMIC DNA]</scope>
</reference>
<keyword evidence="2 7" id="KW-0699">rRNA-binding</keyword>
<dbReference type="InterPro" id="IPR036935">
    <property type="entry name" value="Ribosomal_bL9_N_sf"/>
</dbReference>
<name>A0A2A5T716_9GAMM</name>
<evidence type="ECO:0000256" key="2">
    <source>
        <dbReference type="ARBA" id="ARBA00022730"/>
    </source>
</evidence>
<dbReference type="SUPFAM" id="SSF55653">
    <property type="entry name" value="Ribosomal protein L9 C-domain"/>
    <property type="match status" value="1"/>
</dbReference>
<comment type="similarity">
    <text evidence="1 7">Belongs to the bacterial ribosomal protein bL9 family.</text>
</comment>
<dbReference type="NCBIfam" id="TIGR00158">
    <property type="entry name" value="L9"/>
    <property type="match status" value="1"/>
</dbReference>
<dbReference type="GeneID" id="66951221"/>
<evidence type="ECO:0000256" key="5">
    <source>
        <dbReference type="ARBA" id="ARBA00023274"/>
    </source>
</evidence>
<dbReference type="Gene3D" id="3.10.430.100">
    <property type="entry name" value="Ribosomal protein L9, C-terminal domain"/>
    <property type="match status" value="1"/>
</dbReference>
<evidence type="ECO:0000256" key="3">
    <source>
        <dbReference type="ARBA" id="ARBA00022884"/>
    </source>
</evidence>
<dbReference type="PROSITE" id="PS00651">
    <property type="entry name" value="RIBOSOMAL_L9"/>
    <property type="match status" value="1"/>
</dbReference>
<sequence>MQVILLDKTSNLGQLGDQVKVKSGYARNFLIPQGKAVMATKENVEHFKAQRVEWEVKIAETLAAAGARSEKIAALGEVVIISKAGDGGKLFGSVGARDIADAITAVGVNVTKSEVRLPAGALRNTGEYEIGLQLHTDVLATVKVSVVTR</sequence>
<dbReference type="PANTHER" id="PTHR21368">
    <property type="entry name" value="50S RIBOSOMAL PROTEIN L9"/>
    <property type="match status" value="1"/>
</dbReference>
<dbReference type="SUPFAM" id="SSF55658">
    <property type="entry name" value="L9 N-domain-like"/>
    <property type="match status" value="1"/>
</dbReference>
<gene>
    <name evidence="7" type="primary">rplI</name>
    <name evidence="9" type="ORF">BTN49_0861</name>
</gene>
<accession>A0A2A5T716</accession>
<evidence type="ECO:0000256" key="1">
    <source>
        <dbReference type="ARBA" id="ARBA00010605"/>
    </source>
</evidence>
<evidence type="ECO:0000256" key="4">
    <source>
        <dbReference type="ARBA" id="ARBA00022980"/>
    </source>
</evidence>
<organism evidence="9 10">
    <name type="scientific">Candidatus Enterovibrio escicola</name>
    <dbReference type="NCBI Taxonomy" id="1927127"/>
    <lineage>
        <taxon>Bacteria</taxon>
        <taxon>Pseudomonadati</taxon>
        <taxon>Pseudomonadota</taxon>
        <taxon>Gammaproteobacteria</taxon>
        <taxon>Vibrionales</taxon>
        <taxon>Vibrionaceae</taxon>
        <taxon>Enterovibrio</taxon>
    </lineage>
</organism>
<dbReference type="HAMAP" id="MF_00503">
    <property type="entry name" value="Ribosomal_bL9"/>
    <property type="match status" value="1"/>
</dbReference>
<dbReference type="EMBL" id="NBYY01000009">
    <property type="protein sequence ID" value="PCS23890.1"/>
    <property type="molecule type" value="Genomic_DNA"/>
</dbReference>
<evidence type="ECO:0000259" key="8">
    <source>
        <dbReference type="PROSITE" id="PS00651"/>
    </source>
</evidence>
<feature type="domain" description="Ribosomal protein L9" evidence="8">
    <location>
        <begin position="13"/>
        <end position="40"/>
    </location>
</feature>